<proteinExistence type="predicted"/>
<dbReference type="RefSeq" id="WP_189062159.1">
    <property type="nucleotide sequence ID" value="NZ_BMMK01000071.1"/>
</dbReference>
<gene>
    <name evidence="1" type="ORF">GCM10012275_63780</name>
</gene>
<reference evidence="1" key="2">
    <citation type="submission" date="2020-09" db="EMBL/GenBank/DDBJ databases">
        <authorList>
            <person name="Sun Q."/>
            <person name="Zhou Y."/>
        </authorList>
    </citation>
    <scope>NUCLEOTIDE SEQUENCE</scope>
    <source>
        <strain evidence="1">CGMCC 4.5737</strain>
    </source>
</reference>
<organism evidence="1 2">
    <name type="scientific">Longimycelium tulufanense</name>
    <dbReference type="NCBI Taxonomy" id="907463"/>
    <lineage>
        <taxon>Bacteria</taxon>
        <taxon>Bacillati</taxon>
        <taxon>Actinomycetota</taxon>
        <taxon>Actinomycetes</taxon>
        <taxon>Pseudonocardiales</taxon>
        <taxon>Pseudonocardiaceae</taxon>
        <taxon>Longimycelium</taxon>
    </lineage>
</organism>
<reference evidence="1" key="1">
    <citation type="journal article" date="2014" name="Int. J. Syst. Evol. Microbiol.">
        <title>Complete genome sequence of Corynebacterium casei LMG S-19264T (=DSM 44701T), isolated from a smear-ripened cheese.</title>
        <authorList>
            <consortium name="US DOE Joint Genome Institute (JGI-PGF)"/>
            <person name="Walter F."/>
            <person name="Albersmeier A."/>
            <person name="Kalinowski J."/>
            <person name="Ruckert C."/>
        </authorList>
    </citation>
    <scope>NUCLEOTIDE SEQUENCE</scope>
    <source>
        <strain evidence="1">CGMCC 4.5737</strain>
    </source>
</reference>
<comment type="caution">
    <text evidence="1">The sequence shown here is derived from an EMBL/GenBank/DDBJ whole genome shotgun (WGS) entry which is preliminary data.</text>
</comment>
<dbReference type="EMBL" id="BMMK01000071">
    <property type="protein sequence ID" value="GGM84358.1"/>
    <property type="molecule type" value="Genomic_DNA"/>
</dbReference>
<evidence type="ECO:0000313" key="2">
    <source>
        <dbReference type="Proteomes" id="UP000637578"/>
    </source>
</evidence>
<protein>
    <submittedName>
        <fullName evidence="1">Uncharacterized protein</fullName>
    </submittedName>
</protein>
<sequence>MHPPDQRLRPNAAPFRRIRSVPLLLDDVDLGNRRLTIAGRTRPLDEMTRRALLHWLDYRRTRWPTTVNPHLLVNMRTALTTGPVSSYWLNTTFRGHEATLDRLRMDRQLEEALTHRADPLHLALVFGLDEKTAIRYANSARQLLVTANECDNGSPSIGIERNPRKP</sequence>
<dbReference type="Proteomes" id="UP000637578">
    <property type="component" value="Unassembled WGS sequence"/>
</dbReference>
<accession>A0A8J3CKW9</accession>
<name>A0A8J3CKW9_9PSEU</name>
<keyword evidence="2" id="KW-1185">Reference proteome</keyword>
<dbReference type="AlphaFoldDB" id="A0A8J3CKW9"/>
<evidence type="ECO:0000313" key="1">
    <source>
        <dbReference type="EMBL" id="GGM84358.1"/>
    </source>
</evidence>